<gene>
    <name evidence="2" type="primary">106087699</name>
</gene>
<name>A0A1I8QAC8_STOCA</name>
<feature type="compositionally biased region" description="Polar residues" evidence="1">
    <location>
        <begin position="132"/>
        <end position="146"/>
    </location>
</feature>
<reference evidence="2" key="1">
    <citation type="submission" date="2020-05" db="UniProtKB">
        <authorList>
            <consortium name="EnsemblMetazoa"/>
        </authorList>
    </citation>
    <scope>IDENTIFICATION</scope>
    <source>
        <strain evidence="2">USDA</strain>
    </source>
</reference>
<organism evidence="2 3">
    <name type="scientific">Stomoxys calcitrans</name>
    <name type="common">Stable fly</name>
    <name type="synonym">Conops calcitrans</name>
    <dbReference type="NCBI Taxonomy" id="35570"/>
    <lineage>
        <taxon>Eukaryota</taxon>
        <taxon>Metazoa</taxon>
        <taxon>Ecdysozoa</taxon>
        <taxon>Arthropoda</taxon>
        <taxon>Hexapoda</taxon>
        <taxon>Insecta</taxon>
        <taxon>Pterygota</taxon>
        <taxon>Neoptera</taxon>
        <taxon>Endopterygota</taxon>
        <taxon>Diptera</taxon>
        <taxon>Brachycera</taxon>
        <taxon>Muscomorpha</taxon>
        <taxon>Muscoidea</taxon>
        <taxon>Muscidae</taxon>
        <taxon>Stomoxys</taxon>
    </lineage>
</organism>
<accession>A0A1I8QAC8</accession>
<dbReference type="Proteomes" id="UP000095300">
    <property type="component" value="Unassembled WGS sequence"/>
</dbReference>
<sequence>MSLKSSLQNRELTNKNCPGCQVQAITKSTFIKTNGRKSSTVKGPGHSVTALKNFNRRNSASSIQSAGPSTSSNYVSIRQLLANQEACPLPNNCKFQFTEQRCNYERMAKSHHSSSSTASPSKSNIGARKCTTDASTEAGNTLSSLPAEQADQISSQFLALREFRLNNRNECFGDGRHMVQDEIVKSESDTPKQSNEQLLWILNKHVSSTTPPYALRQTLLRTELAKDFTNRLKQIEYKNRGLNKSLALSYQPMYSMKKT</sequence>
<dbReference type="KEGG" id="scac:106087699"/>
<evidence type="ECO:0000313" key="2">
    <source>
        <dbReference type="EnsemblMetazoa" id="SCAU015323-PA"/>
    </source>
</evidence>
<dbReference type="OrthoDB" id="8039523at2759"/>
<dbReference type="AlphaFoldDB" id="A0A1I8QAC8"/>
<feature type="compositionally biased region" description="Low complexity" evidence="1">
    <location>
        <begin position="113"/>
        <end position="123"/>
    </location>
</feature>
<evidence type="ECO:0000313" key="3">
    <source>
        <dbReference type="Proteomes" id="UP000095300"/>
    </source>
</evidence>
<evidence type="ECO:0000256" key="1">
    <source>
        <dbReference type="SAM" id="MobiDB-lite"/>
    </source>
</evidence>
<dbReference type="VEuPathDB" id="VectorBase:SCAU015323"/>
<feature type="region of interest" description="Disordered" evidence="1">
    <location>
        <begin position="109"/>
        <end position="146"/>
    </location>
</feature>
<keyword evidence="3" id="KW-1185">Reference proteome</keyword>
<dbReference type="EnsemblMetazoa" id="SCAU015323-RA">
    <property type="protein sequence ID" value="SCAU015323-PA"/>
    <property type="gene ID" value="SCAU015323"/>
</dbReference>
<protein>
    <submittedName>
        <fullName evidence="2">Uncharacterized protein</fullName>
    </submittedName>
</protein>
<proteinExistence type="predicted"/>